<dbReference type="EMBL" id="WDAX01000042">
    <property type="protein sequence ID" value="KAB6570554.1"/>
    <property type="molecule type" value="Genomic_DNA"/>
</dbReference>
<protein>
    <submittedName>
        <fullName evidence="1">Uncharacterized protein</fullName>
    </submittedName>
</protein>
<evidence type="ECO:0000313" key="2">
    <source>
        <dbReference type="Proteomes" id="UP000462922"/>
    </source>
</evidence>
<dbReference type="Proteomes" id="UP000462922">
    <property type="component" value="Unassembled WGS sequence"/>
</dbReference>
<dbReference type="InterPro" id="IPR010982">
    <property type="entry name" value="Lambda_DNA-bd_dom_sf"/>
</dbReference>
<reference evidence="1 2" key="1">
    <citation type="journal article" date="2019" name="Nat. Med.">
        <title>A library of human gut bacterial isolates paired with longitudinal multiomics data enables mechanistic microbiome research.</title>
        <authorList>
            <person name="Poyet M."/>
            <person name="Groussin M."/>
            <person name="Gibbons S.M."/>
            <person name="Avila-Pacheco J."/>
            <person name="Jiang X."/>
            <person name="Kearney S.M."/>
            <person name="Perrotta A.R."/>
            <person name="Berdy B."/>
            <person name="Zhao S."/>
            <person name="Lieberman T.D."/>
            <person name="Swanson P.K."/>
            <person name="Smith M."/>
            <person name="Roesemann S."/>
            <person name="Alexander J.E."/>
            <person name="Rich S.A."/>
            <person name="Livny J."/>
            <person name="Vlamakis H."/>
            <person name="Clish C."/>
            <person name="Bullock K."/>
            <person name="Deik A."/>
            <person name="Scott J."/>
            <person name="Pierce K.A."/>
            <person name="Xavier R.J."/>
            <person name="Alm E.J."/>
        </authorList>
    </citation>
    <scope>NUCLEOTIDE SEQUENCE [LARGE SCALE GENOMIC DNA]</scope>
    <source>
        <strain evidence="1 2">BIOML-A110</strain>
    </source>
</reference>
<proteinExistence type="predicted"/>
<dbReference type="GO" id="GO:0003677">
    <property type="term" value="F:DNA binding"/>
    <property type="evidence" value="ECO:0007669"/>
    <property type="project" value="InterPro"/>
</dbReference>
<dbReference type="SUPFAM" id="SSF47413">
    <property type="entry name" value="lambda repressor-like DNA-binding domains"/>
    <property type="match status" value="1"/>
</dbReference>
<accession>A0A7J5RRG6</accession>
<name>A0A7J5RRG6_PHOVU</name>
<evidence type="ECO:0000313" key="1">
    <source>
        <dbReference type="EMBL" id="KAB6570554.1"/>
    </source>
</evidence>
<organism evidence="1 2">
    <name type="scientific">Phocaeicola vulgatus</name>
    <name type="common">Bacteroides vulgatus</name>
    <dbReference type="NCBI Taxonomy" id="821"/>
    <lineage>
        <taxon>Bacteria</taxon>
        <taxon>Pseudomonadati</taxon>
        <taxon>Bacteroidota</taxon>
        <taxon>Bacteroidia</taxon>
        <taxon>Bacteroidales</taxon>
        <taxon>Bacteroidaceae</taxon>
        <taxon>Phocaeicola</taxon>
    </lineage>
</organism>
<dbReference type="AlphaFoldDB" id="A0A7J5RRG6"/>
<comment type="caution">
    <text evidence="1">The sequence shown here is derived from an EMBL/GenBank/DDBJ whole genome shotgun (WGS) entry which is preliminary data.</text>
</comment>
<gene>
    <name evidence="1" type="ORF">GAY76_16085</name>
</gene>
<sequence>MIIEDIKNRMKLAGVTNSQLAELTGANPAQLSLFFKGEGASLKTNILQKCFDELGIDTSIYTKRYDLAILVANKLRNKFSIEQVSSFSKEKMAQESDVEDVLLFMDVDYNQFITIKEKGIVDIESTYPFFRTMVLQLMGTGDQMTKSIVTMSLSKIASSLGLISTSSIANVSWGLGAVLGAFSTSTLRTLRGKKTTIFPLLSLTEYMLNNKK</sequence>